<organism evidence="1 2">
    <name type="scientific">Anabaena subtropica FACHB-260</name>
    <dbReference type="NCBI Taxonomy" id="2692884"/>
    <lineage>
        <taxon>Bacteria</taxon>
        <taxon>Bacillati</taxon>
        <taxon>Cyanobacteriota</taxon>
        <taxon>Cyanophyceae</taxon>
        <taxon>Nostocales</taxon>
        <taxon>Nostocaceae</taxon>
        <taxon>Anabaena</taxon>
    </lineage>
</organism>
<sequence>MDDFSKLGVEAIAISGDSHVDAQKSIQEWGIKNLALHKCGMKSSNYTFASLTLCAFATWREIQFIPLISNAKNLTIGYEANIELAYLWGLPFSRPPISDMLSAIDFILKKNYPVRGTD</sequence>
<protein>
    <submittedName>
        <fullName evidence="1">Uncharacterized protein</fullName>
    </submittedName>
</protein>
<dbReference type="EMBL" id="JACJRF010000064">
    <property type="protein sequence ID" value="MBD2346984.1"/>
    <property type="molecule type" value="Genomic_DNA"/>
</dbReference>
<dbReference type="RefSeq" id="WP_190409392.1">
    <property type="nucleotide sequence ID" value="NZ_JACJRF010000064.1"/>
</dbReference>
<accession>A0ABR8CVH2</accession>
<evidence type="ECO:0000313" key="2">
    <source>
        <dbReference type="Proteomes" id="UP000607281"/>
    </source>
</evidence>
<keyword evidence="2" id="KW-1185">Reference proteome</keyword>
<gene>
    <name evidence="1" type="ORF">H6G18_22990</name>
</gene>
<dbReference type="Proteomes" id="UP000607281">
    <property type="component" value="Unassembled WGS sequence"/>
</dbReference>
<reference evidence="1 2" key="1">
    <citation type="journal article" date="2020" name="ISME J.">
        <title>Comparative genomics reveals insights into cyanobacterial evolution and habitat adaptation.</title>
        <authorList>
            <person name="Chen M.Y."/>
            <person name="Teng W.K."/>
            <person name="Zhao L."/>
            <person name="Hu C.X."/>
            <person name="Zhou Y.K."/>
            <person name="Han B.P."/>
            <person name="Song L.R."/>
            <person name="Shu W.S."/>
        </authorList>
    </citation>
    <scope>NUCLEOTIDE SEQUENCE [LARGE SCALE GENOMIC DNA]</scope>
    <source>
        <strain evidence="1 2">FACHB-260</strain>
    </source>
</reference>
<proteinExistence type="predicted"/>
<name>A0ABR8CVH2_9NOST</name>
<comment type="caution">
    <text evidence="1">The sequence shown here is derived from an EMBL/GenBank/DDBJ whole genome shotgun (WGS) entry which is preliminary data.</text>
</comment>
<evidence type="ECO:0000313" key="1">
    <source>
        <dbReference type="EMBL" id="MBD2346984.1"/>
    </source>
</evidence>